<dbReference type="InterPro" id="IPR052553">
    <property type="entry name" value="CbiG_hydrolase"/>
</dbReference>
<dbReference type="InterPro" id="IPR002750">
    <property type="entry name" value="CobE/GbiG_C"/>
</dbReference>
<dbReference type="EMBL" id="JACYNP010000002">
    <property type="protein sequence ID" value="MBD8120743.1"/>
    <property type="molecule type" value="Genomic_DNA"/>
</dbReference>
<evidence type="ECO:0000259" key="1">
    <source>
        <dbReference type="Pfam" id="PF01890"/>
    </source>
</evidence>
<organism evidence="2 3">
    <name type="scientific">Pseudomonas lutea</name>
    <dbReference type="NCBI Taxonomy" id="243924"/>
    <lineage>
        <taxon>Bacteria</taxon>
        <taxon>Pseudomonadati</taxon>
        <taxon>Pseudomonadota</taxon>
        <taxon>Gammaproteobacteria</taxon>
        <taxon>Pseudomonadales</taxon>
        <taxon>Pseudomonadaceae</taxon>
        <taxon>Pseudomonas</taxon>
    </lineage>
</organism>
<dbReference type="InterPro" id="IPR036518">
    <property type="entry name" value="CobE/GbiG_C_sf"/>
</dbReference>
<evidence type="ECO:0000313" key="3">
    <source>
        <dbReference type="Proteomes" id="UP000625247"/>
    </source>
</evidence>
<dbReference type="PANTHER" id="PTHR37477">
    <property type="entry name" value="COBALT-PRECORRIN-5A HYDROLASE"/>
    <property type="match status" value="1"/>
</dbReference>
<gene>
    <name evidence="2" type="ORF">IFT62_05920</name>
</gene>
<proteinExistence type="predicted"/>
<accession>A0ABR9A3X7</accession>
<dbReference type="Proteomes" id="UP000625247">
    <property type="component" value="Unassembled WGS sequence"/>
</dbReference>
<dbReference type="PANTHER" id="PTHR37477:SF1">
    <property type="entry name" value="COBALT-PRECORRIN-5A HYDROLASE"/>
    <property type="match status" value="1"/>
</dbReference>
<sequence length="147" mass="15599">MSPAGDRQPDARPVRVVGLGCQRGCSASALRQLMEACLSEHGLELRDVTALASIDTKADEPGLRDLADALQLAVAFFSASDLAAYKPSLTHRSDIAFERTGCYGVAESAALAMAERLSGFPATLVIPRRKNAHATFALAGQSPEDWL</sequence>
<name>A0ABR9A3X7_9PSED</name>
<feature type="domain" description="CobE/GbiG C-terminal" evidence="1">
    <location>
        <begin position="16"/>
        <end position="139"/>
    </location>
</feature>
<dbReference type="Gene3D" id="3.30.420.180">
    <property type="entry name" value="CobE/GbiG C-terminal domain"/>
    <property type="match status" value="1"/>
</dbReference>
<protein>
    <submittedName>
        <fullName evidence="2">Cobalamin biosynthesis protein</fullName>
    </submittedName>
</protein>
<dbReference type="SUPFAM" id="SSF159664">
    <property type="entry name" value="CobE/GbiG C-terminal domain-like"/>
    <property type="match status" value="1"/>
</dbReference>
<evidence type="ECO:0000313" key="2">
    <source>
        <dbReference type="EMBL" id="MBD8120743.1"/>
    </source>
</evidence>
<dbReference type="RefSeq" id="WP_191943417.1">
    <property type="nucleotide sequence ID" value="NZ_JACYNP010000002.1"/>
</dbReference>
<dbReference type="Pfam" id="PF01890">
    <property type="entry name" value="CbiG_C"/>
    <property type="match status" value="1"/>
</dbReference>
<reference evidence="2 3" key="1">
    <citation type="journal article" date="2020" name="FEMS Microbiol. Ecol.">
        <title>Temporal dynamics of bacterial communities during seed development and maturation.</title>
        <authorList>
            <person name="Chesneau G."/>
            <person name="Torres-Cortes G."/>
            <person name="Briand M."/>
            <person name="Darrasse A."/>
            <person name="Preveaux A."/>
            <person name="Marais C."/>
            <person name="Jacques M.A."/>
            <person name="Shade A."/>
            <person name="Barret M."/>
        </authorList>
    </citation>
    <scope>NUCLEOTIDE SEQUENCE [LARGE SCALE GENOMIC DNA]</scope>
    <source>
        <strain evidence="2 3">CFBP13723</strain>
    </source>
</reference>
<comment type="caution">
    <text evidence="2">The sequence shown here is derived from an EMBL/GenBank/DDBJ whole genome shotgun (WGS) entry which is preliminary data.</text>
</comment>
<keyword evidence="3" id="KW-1185">Reference proteome</keyword>